<protein>
    <recommendedName>
        <fullName evidence="4">ABC transporter permease</fullName>
    </recommendedName>
</protein>
<gene>
    <name evidence="2" type="ORF">N7Z68_04885</name>
</gene>
<evidence type="ECO:0008006" key="4">
    <source>
        <dbReference type="Google" id="ProtNLM"/>
    </source>
</evidence>
<name>A0ABT5VC27_9BACI</name>
<reference evidence="2" key="1">
    <citation type="submission" date="2024-05" db="EMBL/GenBank/DDBJ databases">
        <title>Alkalihalobacillus sp. strain MEB203 novel alkaliphilic bacterium from Lonar Lake, India.</title>
        <authorList>
            <person name="Joshi A."/>
            <person name="Thite S."/>
            <person name="Mengade P."/>
        </authorList>
    </citation>
    <scope>NUCLEOTIDE SEQUENCE</scope>
    <source>
        <strain evidence="2">MEB 203</strain>
    </source>
</reference>
<evidence type="ECO:0000313" key="3">
    <source>
        <dbReference type="Proteomes" id="UP001148125"/>
    </source>
</evidence>
<keyword evidence="1" id="KW-1133">Transmembrane helix</keyword>
<dbReference type="PANTHER" id="PTHR39177:SF1">
    <property type="entry name" value="ABC TRANSPORTER PERMEASE YTRC-RELATED"/>
    <property type="match status" value="1"/>
</dbReference>
<evidence type="ECO:0000256" key="1">
    <source>
        <dbReference type="SAM" id="Phobius"/>
    </source>
</evidence>
<keyword evidence="1" id="KW-0472">Membrane</keyword>
<keyword evidence="1" id="KW-0812">Transmembrane</keyword>
<accession>A0ABT5VC27</accession>
<comment type="caution">
    <text evidence="2">The sequence shown here is derived from an EMBL/GenBank/DDBJ whole genome shotgun (WGS) entry which is preliminary data.</text>
</comment>
<proteinExistence type="predicted"/>
<feature type="transmembrane region" description="Helical" evidence="1">
    <location>
        <begin position="153"/>
        <end position="173"/>
    </location>
</feature>
<feature type="transmembrane region" description="Helical" evidence="1">
    <location>
        <begin position="67"/>
        <end position="91"/>
    </location>
</feature>
<dbReference type="InterPro" id="IPR023264">
    <property type="entry name" value="ABC_transptr_acetoin_YtrC/YtrD"/>
</dbReference>
<organism evidence="2 3">
    <name type="scientific">Alkalihalobacterium chitinilyticum</name>
    <dbReference type="NCBI Taxonomy" id="2980103"/>
    <lineage>
        <taxon>Bacteria</taxon>
        <taxon>Bacillati</taxon>
        <taxon>Bacillota</taxon>
        <taxon>Bacilli</taxon>
        <taxon>Bacillales</taxon>
        <taxon>Bacillaceae</taxon>
        <taxon>Alkalihalobacterium</taxon>
    </lineage>
</organism>
<dbReference type="EMBL" id="JAOTPO010000002">
    <property type="protein sequence ID" value="MDE5412711.1"/>
    <property type="molecule type" value="Genomic_DNA"/>
</dbReference>
<dbReference type="RefSeq" id="WP_275117345.1">
    <property type="nucleotide sequence ID" value="NZ_JAOTPO010000002.1"/>
</dbReference>
<keyword evidence="3" id="KW-1185">Reference proteome</keyword>
<dbReference type="Proteomes" id="UP001148125">
    <property type="component" value="Unassembled WGS sequence"/>
</dbReference>
<feature type="transmembrane region" description="Helical" evidence="1">
    <location>
        <begin position="185"/>
        <end position="207"/>
    </location>
</feature>
<feature type="transmembrane region" description="Helical" evidence="1">
    <location>
        <begin position="275"/>
        <end position="295"/>
    </location>
</feature>
<sequence length="337" mass="38730">MLNKALWMKEFKQTKALIFGLLLLFFFDFPIRVSLSLESWKTLEEQAAINPDMYGHVIVNDYMVRSLFFGGFATFLGLILIVLLAGIMIGSERNTRKNDFSFALPYKRSDMFLTKWLIGFVTITTFYTINYFAAYFLVATSNYSHFLEQFSHVQLFITPLLGFITLFSFAMLIGTIAGEMISQMALTFIFTFFPFGFYFLLQGFWMVHTNGYLPEPEALTYLVWPIYSIDTYSSKPLLIPIAATIIFTIIATRLYMVNKAEHNGEFLIFKGLQPIFKVGIIVCFSLLGGMLISSLTPYTNGNILTIVFYWIGFLVFAYLSYRLTTRLLTMNVTVKNK</sequence>
<dbReference type="PRINTS" id="PR02026">
    <property type="entry name" value="YTRCYTRDABC"/>
</dbReference>
<feature type="transmembrane region" description="Helical" evidence="1">
    <location>
        <begin position="112"/>
        <end position="133"/>
    </location>
</feature>
<feature type="transmembrane region" description="Helical" evidence="1">
    <location>
        <begin position="301"/>
        <end position="321"/>
    </location>
</feature>
<evidence type="ECO:0000313" key="2">
    <source>
        <dbReference type="EMBL" id="MDE5412711.1"/>
    </source>
</evidence>
<dbReference type="InterPro" id="IPR053046">
    <property type="entry name" value="ABC-5_transporter"/>
</dbReference>
<dbReference type="PANTHER" id="PTHR39177">
    <property type="entry name" value="ABC TRANSPORTER PERMEASE YTRC-RELATED"/>
    <property type="match status" value="1"/>
</dbReference>
<feature type="transmembrane region" description="Helical" evidence="1">
    <location>
        <begin position="237"/>
        <end position="255"/>
    </location>
</feature>